<dbReference type="KEGG" id="whj:H9Q79_17465"/>
<accession>A0A7G9GCT2</accession>
<reference evidence="1 2" key="1">
    <citation type="submission" date="2020-08" db="EMBL/GenBank/DDBJ databases">
        <authorList>
            <person name="Liu C."/>
            <person name="Sun Q."/>
        </authorList>
    </citation>
    <scope>NUCLEOTIDE SEQUENCE [LARGE SCALE GENOMIC DNA]</scope>
    <source>
        <strain evidence="1 2">NSJ-29</strain>
    </source>
</reference>
<sequence>MTKEVIITIRGLQFIQSEEDMEPVEVVTPGEYYKKNGQHYLLFEEAVEGFEGTTHNVMKFKEDQLEVRKKGLVNVHMVFEENKKTLSYYQTPFGVMNMGIAATNIQVHEGKNNIDLLVNYALDLNESYVADCTIQMNVKSKEEGNFRLES</sequence>
<name>A0A7G9GCT2_9FIRM</name>
<dbReference type="InterPro" id="IPR015231">
    <property type="entry name" value="DUF1934"/>
</dbReference>
<dbReference type="AlphaFoldDB" id="A0A7G9GCT2"/>
<evidence type="ECO:0000313" key="2">
    <source>
        <dbReference type="Proteomes" id="UP000515860"/>
    </source>
</evidence>
<protein>
    <submittedName>
        <fullName evidence="1">DUF1934 domain-containing protein</fullName>
    </submittedName>
</protein>
<organism evidence="1 2">
    <name type="scientific">Wansuia hejianensis</name>
    <dbReference type="NCBI Taxonomy" id="2763667"/>
    <lineage>
        <taxon>Bacteria</taxon>
        <taxon>Bacillati</taxon>
        <taxon>Bacillota</taxon>
        <taxon>Clostridia</taxon>
        <taxon>Lachnospirales</taxon>
        <taxon>Lachnospiraceae</taxon>
        <taxon>Wansuia</taxon>
    </lineage>
</organism>
<dbReference type="Gene3D" id="2.40.128.20">
    <property type="match status" value="1"/>
</dbReference>
<dbReference type="EMBL" id="CP060635">
    <property type="protein sequence ID" value="QNM08614.1"/>
    <property type="molecule type" value="Genomic_DNA"/>
</dbReference>
<gene>
    <name evidence="1" type="ORF">H9Q79_17465</name>
</gene>
<evidence type="ECO:0000313" key="1">
    <source>
        <dbReference type="EMBL" id="QNM08614.1"/>
    </source>
</evidence>
<keyword evidence="2" id="KW-1185">Reference proteome</keyword>
<proteinExistence type="predicted"/>
<dbReference type="SUPFAM" id="SSF50814">
    <property type="entry name" value="Lipocalins"/>
    <property type="match status" value="1"/>
</dbReference>
<dbReference type="Pfam" id="PF09148">
    <property type="entry name" value="DUF1934"/>
    <property type="match status" value="1"/>
</dbReference>
<dbReference type="RefSeq" id="WP_118644690.1">
    <property type="nucleotide sequence ID" value="NZ_CP060635.1"/>
</dbReference>
<dbReference type="InterPro" id="IPR012674">
    <property type="entry name" value="Calycin"/>
</dbReference>
<dbReference type="Proteomes" id="UP000515860">
    <property type="component" value="Chromosome"/>
</dbReference>